<dbReference type="Pfam" id="PF17791">
    <property type="entry name" value="MG3"/>
    <property type="match status" value="1"/>
</dbReference>
<keyword evidence="11" id="KW-1133">Transmembrane helix</keyword>
<sequence>MARNHTRQMMKKGQAEMDKAIKSLQDEFQQYKENSEKRLQECKEFYEDLLKNTLEQLEPCHNIPDQPSIREAATRNPSRPHQHGYFRLPKFTKGDNKLMPETDFSLWKRRIRFELLSQDCLFLVEKDQTSREQYPDTHIDQMRSSVMSYLLSNLDQKYQRQVRYSTDPVELLNSLEKMCESISMNTEHELRKKLYKMTYHPKEQSVLEFLTQFDELTEKIRKCPDAHLTDPAIKHTLLMAFSDALPEIVGAFKREPRPGRSIAELKELLLAEEDDLKVLHNRTSRNETETNENALMASTSNKHSRNYGSSSKYQISQKKPKIQCKNCGLNGHTASFCRRPGRICYTCKEFGHLSTDCPQASSNMTQKYREKDQQPSNSKDNQVVRRRMALLWAVGVAQCLVLCVAATPYYTIVAPDVLRPNSDYDVAITMVGTSQPVTVSLDVGGNRDSGGFYSESNFVSVEPYITRIAKLKIQDIGPGSYNLTVRGDSSFTFLNSTALKFMQKSRSVLIQTDKAIYKPGHKVHFRVLVLTSHLKPSDLSSIDIYMKDGDGNRVKEWNRVEPVRGVYSDELELSTQPVLGDWEIVVKASGQEFTKKFTVAEYVLPKFEVTLEVPPHVTFKDSKFPVTVRAKYTYGRPVKGEATISMYPRFVSDVLQPVYDPPVHKVIKIDGKGTTEFDAVADLSLNEDYERQILFDVVVKEDLTGREQNSTASLWVHRHKYKLELDKTSEFFKPGLKYTAFLRLVHHDGVPVIDRTNKIKVRYGYSYDENEYVTEQYPVSDNGVIELNFYPPVNATTLGIEGEYLDVKEWFSTVSSAVSPSDSFIQAILLTRDPMVNDDVEIEVNSTSELSHLTYQILGRGDVILANSVQVPKGEKTARFRFLATSLMAPTAHLVVQYISPDGEVIADGLDIELAGALQNYVKIDAYPNDVEPGASVGITVESKPNSYVGLMGIDQSVILLKKGNDITEENVLDELRTYDSTPGRLKMRGSDEDMEQRRKRSLRRSKFALPRSRRSLFWWPGSFTAKETFNKAGAVILTNALVHEHTPWLYYRGGFPDMMLEEAMVPMAAVNSIGASGMSQEPVRVRSEFPESWIWEAFDTG</sequence>
<dbReference type="Pfam" id="PF07703">
    <property type="entry name" value="A2M_BRD"/>
    <property type="match status" value="1"/>
</dbReference>
<evidence type="ECO:0000313" key="13">
    <source>
        <dbReference type="EMBL" id="KAF6214788.1"/>
    </source>
</evidence>
<dbReference type="Gene3D" id="2.60.40.1940">
    <property type="match status" value="1"/>
</dbReference>
<dbReference type="Gene3D" id="2.60.40.10">
    <property type="entry name" value="Immunoglobulins"/>
    <property type="match status" value="1"/>
</dbReference>
<comment type="caution">
    <text evidence="13">The sequence shown here is derived from an EMBL/GenBank/DDBJ whole genome shotgun (WGS) entry which is preliminary data.</text>
</comment>
<evidence type="ECO:0000256" key="8">
    <source>
        <dbReference type="PROSITE-ProRule" id="PRU00047"/>
    </source>
</evidence>
<gene>
    <name evidence="13" type="ORF">GE061_009531</name>
</gene>
<keyword evidence="8" id="KW-0862">Zinc</keyword>
<keyword evidence="9" id="KW-0175">Coiled coil</keyword>
<keyword evidence="2" id="KW-0391">Immunity</keyword>
<keyword evidence="3" id="KW-0882">Thioester bond</keyword>
<evidence type="ECO:0000256" key="5">
    <source>
        <dbReference type="ARBA" id="ARBA00057615"/>
    </source>
</evidence>
<organism evidence="13 14">
    <name type="scientific">Apolygus lucorum</name>
    <name type="common">Small green plant bug</name>
    <name type="synonym">Lygocoris lucorum</name>
    <dbReference type="NCBI Taxonomy" id="248454"/>
    <lineage>
        <taxon>Eukaryota</taxon>
        <taxon>Metazoa</taxon>
        <taxon>Ecdysozoa</taxon>
        <taxon>Arthropoda</taxon>
        <taxon>Hexapoda</taxon>
        <taxon>Insecta</taxon>
        <taxon>Pterygota</taxon>
        <taxon>Neoptera</taxon>
        <taxon>Paraneoptera</taxon>
        <taxon>Hemiptera</taxon>
        <taxon>Heteroptera</taxon>
        <taxon>Panheteroptera</taxon>
        <taxon>Cimicomorpha</taxon>
        <taxon>Miridae</taxon>
        <taxon>Mirini</taxon>
        <taxon>Apolygus</taxon>
    </lineage>
</organism>
<dbReference type="SMART" id="SM00343">
    <property type="entry name" value="ZnF_C2HC"/>
    <property type="match status" value="2"/>
</dbReference>
<keyword evidence="11" id="KW-0472">Membrane</keyword>
<dbReference type="InterPro" id="IPR001878">
    <property type="entry name" value="Znf_CCHC"/>
</dbReference>
<dbReference type="InterPro" id="IPR050473">
    <property type="entry name" value="A2M/Complement_sys"/>
</dbReference>
<evidence type="ECO:0000256" key="4">
    <source>
        <dbReference type="ARBA" id="ARBA00023180"/>
    </source>
</evidence>
<name>A0A8S9Y2I1_APOLU</name>
<dbReference type="Pfam" id="PF01835">
    <property type="entry name" value="MG2"/>
    <property type="match status" value="1"/>
</dbReference>
<dbReference type="InterPro" id="IPR036875">
    <property type="entry name" value="Znf_CCHC_sf"/>
</dbReference>
<dbReference type="InterPro" id="IPR011625">
    <property type="entry name" value="A2M_N_BRD"/>
</dbReference>
<keyword evidence="1" id="KW-0732">Signal</keyword>
<dbReference type="SUPFAM" id="SSF57756">
    <property type="entry name" value="Retrovirus zinc finger-like domains"/>
    <property type="match status" value="1"/>
</dbReference>
<dbReference type="Pfam" id="PF00098">
    <property type="entry name" value="zf-CCHC"/>
    <property type="match status" value="1"/>
</dbReference>
<comment type="function">
    <text evidence="5">Binds covalently through a thioester bond to the pathogen surface resulting in pathogen clearance.</text>
</comment>
<dbReference type="GO" id="GO:0008270">
    <property type="term" value="F:zinc ion binding"/>
    <property type="evidence" value="ECO:0007669"/>
    <property type="project" value="UniProtKB-KW"/>
</dbReference>
<keyword evidence="11" id="KW-0812">Transmembrane</keyword>
<keyword evidence="8" id="KW-0479">Metal-binding</keyword>
<evidence type="ECO:0000259" key="12">
    <source>
        <dbReference type="PROSITE" id="PS50158"/>
    </source>
</evidence>
<dbReference type="Gene3D" id="4.10.60.10">
    <property type="entry name" value="Zinc finger, CCHC-type"/>
    <property type="match status" value="1"/>
</dbReference>
<dbReference type="SMART" id="SM01359">
    <property type="entry name" value="A2M_N_2"/>
    <property type="match status" value="1"/>
</dbReference>
<dbReference type="GO" id="GO:0005615">
    <property type="term" value="C:extracellular space"/>
    <property type="evidence" value="ECO:0007669"/>
    <property type="project" value="UniProtKB-ARBA"/>
</dbReference>
<evidence type="ECO:0000256" key="9">
    <source>
        <dbReference type="SAM" id="Coils"/>
    </source>
</evidence>
<dbReference type="GO" id="GO:0002376">
    <property type="term" value="P:immune system process"/>
    <property type="evidence" value="ECO:0007669"/>
    <property type="project" value="UniProtKB-KW"/>
</dbReference>
<protein>
    <recommendedName>
        <fullName evidence="7">TEP1-F</fullName>
    </recommendedName>
</protein>
<comment type="subunit">
    <text evidence="6">Heterodimer of a TEP1-N chain and an TEP1-C chain non-covalently linked. Forms a complex composed of TEP1-N and TEP1-C heterodimer, LRIM1 and APL1C; the interaction stabilizes TEP1-N and TEP1-C heterodimer, prevents its binding to tissues while circulating in the hemolymph and protects the thioester bond from hydrolysis. Mature TEP1 and to a lesser extent full-length TEP1 interact with SPCLIP1; the interaction is induced by microbial infection.</text>
</comment>
<evidence type="ECO:0000256" key="6">
    <source>
        <dbReference type="ARBA" id="ARBA00063781"/>
    </source>
</evidence>
<keyword evidence="4" id="KW-0325">Glycoprotein</keyword>
<evidence type="ECO:0000256" key="11">
    <source>
        <dbReference type="SAM" id="Phobius"/>
    </source>
</evidence>
<keyword evidence="14" id="KW-1185">Reference proteome</keyword>
<keyword evidence="8" id="KW-0863">Zinc-finger</keyword>
<dbReference type="GO" id="GO:0003676">
    <property type="term" value="F:nucleic acid binding"/>
    <property type="evidence" value="ECO:0007669"/>
    <property type="project" value="InterPro"/>
</dbReference>
<evidence type="ECO:0000256" key="10">
    <source>
        <dbReference type="SAM" id="MobiDB-lite"/>
    </source>
</evidence>
<evidence type="ECO:0000256" key="3">
    <source>
        <dbReference type="ARBA" id="ARBA00022966"/>
    </source>
</evidence>
<dbReference type="Gene3D" id="2.60.40.1930">
    <property type="match status" value="2"/>
</dbReference>
<dbReference type="GO" id="GO:0004866">
    <property type="term" value="F:endopeptidase inhibitor activity"/>
    <property type="evidence" value="ECO:0007669"/>
    <property type="project" value="InterPro"/>
</dbReference>
<proteinExistence type="predicted"/>
<evidence type="ECO:0000313" key="14">
    <source>
        <dbReference type="Proteomes" id="UP000466442"/>
    </source>
</evidence>
<dbReference type="InterPro" id="IPR013783">
    <property type="entry name" value="Ig-like_fold"/>
</dbReference>
<dbReference type="InterPro" id="IPR041555">
    <property type="entry name" value="MG3"/>
</dbReference>
<dbReference type="PANTHER" id="PTHR11412:SF136">
    <property type="entry name" value="CD109 ANTIGEN"/>
    <property type="match status" value="1"/>
</dbReference>
<dbReference type="EMBL" id="WIXP02000002">
    <property type="protein sequence ID" value="KAF6214788.1"/>
    <property type="molecule type" value="Genomic_DNA"/>
</dbReference>
<dbReference type="PROSITE" id="PS50158">
    <property type="entry name" value="ZF_CCHC"/>
    <property type="match status" value="1"/>
</dbReference>
<dbReference type="FunFam" id="2.60.40.1930:FF:000001">
    <property type="entry name" value="CD109 isoform 3"/>
    <property type="match status" value="1"/>
</dbReference>
<dbReference type="OrthoDB" id="9998011at2759"/>
<evidence type="ECO:0000256" key="2">
    <source>
        <dbReference type="ARBA" id="ARBA00022859"/>
    </source>
</evidence>
<feature type="transmembrane region" description="Helical" evidence="11">
    <location>
        <begin position="389"/>
        <end position="410"/>
    </location>
</feature>
<dbReference type="AlphaFoldDB" id="A0A8S9Y2I1"/>
<dbReference type="Gene3D" id="6.20.50.160">
    <property type="match status" value="1"/>
</dbReference>
<feature type="coiled-coil region" evidence="9">
    <location>
        <begin position="14"/>
        <end position="52"/>
    </location>
</feature>
<dbReference type="Gene3D" id="2.60.40.2950">
    <property type="match status" value="1"/>
</dbReference>
<reference evidence="13" key="1">
    <citation type="journal article" date="2021" name="Mol. Ecol. Resour.">
        <title>Apolygus lucorum genome provides insights into omnivorousness and mesophyll feeding.</title>
        <authorList>
            <person name="Liu Y."/>
            <person name="Liu H."/>
            <person name="Wang H."/>
            <person name="Huang T."/>
            <person name="Liu B."/>
            <person name="Yang B."/>
            <person name="Yin L."/>
            <person name="Li B."/>
            <person name="Zhang Y."/>
            <person name="Zhang S."/>
            <person name="Jiang F."/>
            <person name="Zhang X."/>
            <person name="Ren Y."/>
            <person name="Wang B."/>
            <person name="Wang S."/>
            <person name="Lu Y."/>
            <person name="Wu K."/>
            <person name="Fan W."/>
            <person name="Wang G."/>
        </authorList>
    </citation>
    <scope>NUCLEOTIDE SEQUENCE</scope>
    <source>
        <strain evidence="13">12Hb</strain>
    </source>
</reference>
<evidence type="ECO:0000256" key="1">
    <source>
        <dbReference type="ARBA" id="ARBA00022729"/>
    </source>
</evidence>
<evidence type="ECO:0000256" key="7">
    <source>
        <dbReference type="ARBA" id="ARBA00078071"/>
    </source>
</evidence>
<dbReference type="InterPro" id="IPR002890">
    <property type="entry name" value="MG2"/>
</dbReference>
<feature type="domain" description="CCHC-type" evidence="12">
    <location>
        <begin position="344"/>
        <end position="359"/>
    </location>
</feature>
<feature type="region of interest" description="Disordered" evidence="10">
    <location>
        <begin position="61"/>
        <end position="87"/>
    </location>
</feature>
<accession>A0A8S9Y2I1</accession>
<dbReference type="PANTHER" id="PTHR11412">
    <property type="entry name" value="MACROGLOBULIN / COMPLEMENT"/>
    <property type="match status" value="1"/>
</dbReference>
<dbReference type="Proteomes" id="UP000466442">
    <property type="component" value="Unassembled WGS sequence"/>
</dbReference>